<evidence type="ECO:0000313" key="2">
    <source>
        <dbReference type="Proteomes" id="UP001055013"/>
    </source>
</evidence>
<protein>
    <submittedName>
        <fullName evidence="1">Alpha/beta hydrolase</fullName>
    </submittedName>
</protein>
<comment type="caution">
    <text evidence="1">The sequence shown here is derived from an EMBL/GenBank/DDBJ whole genome shotgun (WGS) entry which is preliminary data.</text>
</comment>
<dbReference type="EMBL" id="BPUR01000012">
    <property type="protein sequence ID" value="GJH19154.1"/>
    <property type="molecule type" value="Genomic_DNA"/>
</dbReference>
<dbReference type="Proteomes" id="UP001055013">
    <property type="component" value="Unassembled WGS sequence"/>
</dbReference>
<accession>A0ACB5QVQ3</accession>
<proteinExistence type="predicted"/>
<sequence>MFEGFRNVSTTVDGIRIHAIQGGRGPALLLLHGHPQTHAIWHKVAPALAEHFTVIAADLRGYGDSGKPAGAADHANYAKRRMALDQIELMHGLGHESFAVMGHDRGGRVAARMALDHPDAVTRLVTLDVAPTLAMYEQTSFAFARAYWHWFMLVRPAPFPETLIRADPDLYLKQTIGARSAGLAPFTPAAYAEYLRCLSDPDTAHGICEDYRASVTIDLEHDRATLASEQRIGCPFMALWGAQGVIEQCFDPVAEWRAYAPNVQGEALPCGHYIPEEAPERLLERVLPFLSEEVMSDQTLYRKLVIRTP</sequence>
<keyword evidence="1" id="KW-0378">Hydrolase</keyword>
<gene>
    <name evidence="1" type="ORF">CBA19CS22_21450</name>
</gene>
<name>A0ACB5QVQ3_9BURK</name>
<reference evidence="1" key="1">
    <citation type="submission" date="2021-09" db="EMBL/GenBank/DDBJ databases">
        <title>Isolation and characterization of 3-chlorobenzoate degrading bacteria from soils in Shizuoka.</title>
        <authorList>
            <person name="Ifat A."/>
            <person name="Ogawa N."/>
            <person name="Kimbara K."/>
            <person name="Moriuchi R."/>
            <person name="Dohra H."/>
            <person name="Shintani M."/>
        </authorList>
    </citation>
    <scope>NUCLEOTIDE SEQUENCE</scope>
    <source>
        <strain evidence="1">19CS2-2</strain>
    </source>
</reference>
<evidence type="ECO:0000313" key="1">
    <source>
        <dbReference type="EMBL" id="GJH19154.1"/>
    </source>
</evidence>
<keyword evidence="2" id="KW-1185">Reference proteome</keyword>
<organism evidence="1 2">
    <name type="scientific">Caballeronia novacaledonica</name>
    <dbReference type="NCBI Taxonomy" id="1544861"/>
    <lineage>
        <taxon>Bacteria</taxon>
        <taxon>Pseudomonadati</taxon>
        <taxon>Pseudomonadota</taxon>
        <taxon>Betaproteobacteria</taxon>
        <taxon>Burkholderiales</taxon>
        <taxon>Burkholderiaceae</taxon>
        <taxon>Caballeronia</taxon>
    </lineage>
</organism>